<feature type="domain" description="Sieve element occlusion N-terminal" evidence="1">
    <location>
        <begin position="15"/>
        <end position="99"/>
    </location>
</feature>
<keyword evidence="3" id="KW-1185">Reference proteome</keyword>
<dbReference type="Pfam" id="PF14576">
    <property type="entry name" value="SEO_N"/>
    <property type="match status" value="1"/>
</dbReference>
<dbReference type="PANTHER" id="PTHR33232:SF20">
    <property type="entry name" value="PROTEIN SIEVE ELEMENT OCCLUSION B-LIKE"/>
    <property type="match status" value="1"/>
</dbReference>
<dbReference type="EMBL" id="JANJYI010000001">
    <property type="protein sequence ID" value="KAK2664470.1"/>
    <property type="molecule type" value="Genomic_DNA"/>
</dbReference>
<evidence type="ECO:0000313" key="3">
    <source>
        <dbReference type="Proteomes" id="UP001280121"/>
    </source>
</evidence>
<dbReference type="AlphaFoldDB" id="A0AAD9XRY1"/>
<dbReference type="GO" id="GO:0010088">
    <property type="term" value="P:phloem development"/>
    <property type="evidence" value="ECO:0007669"/>
    <property type="project" value="InterPro"/>
</dbReference>
<reference evidence="2" key="1">
    <citation type="journal article" date="2023" name="Plant J.">
        <title>Genome sequences and population genomics provide insights into the demographic history, inbreeding, and mutation load of two 'living fossil' tree species of Dipteronia.</title>
        <authorList>
            <person name="Feng Y."/>
            <person name="Comes H.P."/>
            <person name="Chen J."/>
            <person name="Zhu S."/>
            <person name="Lu R."/>
            <person name="Zhang X."/>
            <person name="Li P."/>
            <person name="Qiu J."/>
            <person name="Olsen K.M."/>
            <person name="Qiu Y."/>
        </authorList>
    </citation>
    <scope>NUCLEOTIDE SEQUENCE</scope>
    <source>
        <strain evidence="2">KIB01</strain>
    </source>
</reference>
<gene>
    <name evidence="2" type="ORF">Ddye_003044</name>
</gene>
<comment type="caution">
    <text evidence="2">The sequence shown here is derived from an EMBL/GenBank/DDBJ whole genome shotgun (WGS) entry which is preliminary data.</text>
</comment>
<protein>
    <recommendedName>
        <fullName evidence="1">Sieve element occlusion N-terminal domain-containing protein</fullName>
    </recommendedName>
</protein>
<proteinExistence type="predicted"/>
<dbReference type="InterPro" id="IPR039299">
    <property type="entry name" value="SEOA"/>
</dbReference>
<dbReference type="PANTHER" id="PTHR33232">
    <property type="entry name" value="PROTEIN SIEVE ELEMENT OCCLUSION B-LIKE"/>
    <property type="match status" value="1"/>
</dbReference>
<dbReference type="Proteomes" id="UP001280121">
    <property type="component" value="Unassembled WGS sequence"/>
</dbReference>
<organism evidence="2 3">
    <name type="scientific">Dipteronia dyeriana</name>
    <dbReference type="NCBI Taxonomy" id="168575"/>
    <lineage>
        <taxon>Eukaryota</taxon>
        <taxon>Viridiplantae</taxon>
        <taxon>Streptophyta</taxon>
        <taxon>Embryophyta</taxon>
        <taxon>Tracheophyta</taxon>
        <taxon>Spermatophyta</taxon>
        <taxon>Magnoliopsida</taxon>
        <taxon>eudicotyledons</taxon>
        <taxon>Gunneridae</taxon>
        <taxon>Pentapetalae</taxon>
        <taxon>rosids</taxon>
        <taxon>malvids</taxon>
        <taxon>Sapindales</taxon>
        <taxon>Sapindaceae</taxon>
        <taxon>Hippocastanoideae</taxon>
        <taxon>Acereae</taxon>
        <taxon>Dipteronia</taxon>
    </lineage>
</organism>
<accession>A0AAD9XRY1</accession>
<sequence length="114" mass="12626">MQQLNRSDRMMFSASDDSAMMKQIQATHSPDGREVDVNPILHIIEDILRRANPSIVGVLNGTSGQVDTLEENTNLAAFDGMLEALSYIIHKISCEVLLITFVRNAIFSSSFIVT</sequence>
<dbReference type="InterPro" id="IPR027942">
    <property type="entry name" value="SEO_N"/>
</dbReference>
<evidence type="ECO:0000259" key="1">
    <source>
        <dbReference type="Pfam" id="PF14576"/>
    </source>
</evidence>
<name>A0AAD9XRY1_9ROSI</name>
<evidence type="ECO:0000313" key="2">
    <source>
        <dbReference type="EMBL" id="KAK2664470.1"/>
    </source>
</evidence>